<reference evidence="1" key="1">
    <citation type="submission" date="2014-12" db="EMBL/GenBank/DDBJ databases">
        <title>Insight into the proteome of Arion vulgaris.</title>
        <authorList>
            <person name="Aradska J."/>
            <person name="Bulat T."/>
            <person name="Smidak R."/>
            <person name="Sarate P."/>
            <person name="Gangsoo J."/>
            <person name="Sialana F."/>
            <person name="Bilban M."/>
            <person name="Lubec G."/>
        </authorList>
    </citation>
    <scope>NUCLEOTIDE SEQUENCE</scope>
    <source>
        <tissue evidence="1">Skin</tissue>
    </source>
</reference>
<name>A0A0B6YXM8_9EUPU</name>
<dbReference type="AlphaFoldDB" id="A0A0B6YXM8"/>
<protein>
    <submittedName>
        <fullName evidence="1">Uncharacterized protein</fullName>
    </submittedName>
</protein>
<proteinExistence type="predicted"/>
<gene>
    <name evidence="1" type="primary">ORF40827</name>
</gene>
<accession>A0A0B6YXM8</accession>
<dbReference type="EMBL" id="HACG01014083">
    <property type="protein sequence ID" value="CEK60948.1"/>
    <property type="molecule type" value="Transcribed_RNA"/>
</dbReference>
<feature type="non-terminal residue" evidence="1">
    <location>
        <position position="1"/>
    </location>
</feature>
<organism evidence="1">
    <name type="scientific">Arion vulgaris</name>
    <dbReference type="NCBI Taxonomy" id="1028688"/>
    <lineage>
        <taxon>Eukaryota</taxon>
        <taxon>Metazoa</taxon>
        <taxon>Spiralia</taxon>
        <taxon>Lophotrochozoa</taxon>
        <taxon>Mollusca</taxon>
        <taxon>Gastropoda</taxon>
        <taxon>Heterobranchia</taxon>
        <taxon>Euthyneura</taxon>
        <taxon>Panpulmonata</taxon>
        <taxon>Eupulmonata</taxon>
        <taxon>Stylommatophora</taxon>
        <taxon>Helicina</taxon>
        <taxon>Arionoidea</taxon>
        <taxon>Arionidae</taxon>
        <taxon>Arion</taxon>
    </lineage>
</organism>
<evidence type="ECO:0000313" key="1">
    <source>
        <dbReference type="EMBL" id="CEK60948.1"/>
    </source>
</evidence>
<sequence>VLKLSRRMKLFGAVQDVLVCFIFHAYKNGLEREYIRNNTIQGTLKLTKLQKTFLGIVQNADLNTHNVSVPVDITASVANNLIQSLTHGLSHTLVEVCVGRS</sequence>